<evidence type="ECO:0000313" key="2">
    <source>
        <dbReference type="Proteomes" id="UP000019804"/>
    </source>
</evidence>
<organism evidence="1 2">
    <name type="scientific">Aspergillus ruber (strain CBS 135680)</name>
    <dbReference type="NCBI Taxonomy" id="1388766"/>
    <lineage>
        <taxon>Eukaryota</taxon>
        <taxon>Fungi</taxon>
        <taxon>Dikarya</taxon>
        <taxon>Ascomycota</taxon>
        <taxon>Pezizomycotina</taxon>
        <taxon>Eurotiomycetes</taxon>
        <taxon>Eurotiomycetidae</taxon>
        <taxon>Eurotiales</taxon>
        <taxon>Aspergillaceae</taxon>
        <taxon>Aspergillus</taxon>
        <taxon>Aspergillus subgen. Aspergillus</taxon>
    </lineage>
</organism>
<dbReference type="OrthoDB" id="5293665at2759"/>
<dbReference type="EMBL" id="KK088421">
    <property type="protein sequence ID" value="EYE95543.1"/>
    <property type="molecule type" value="Genomic_DNA"/>
</dbReference>
<protein>
    <submittedName>
        <fullName evidence="1">Uncharacterized protein</fullName>
    </submittedName>
</protein>
<proteinExistence type="predicted"/>
<dbReference type="Proteomes" id="UP000019804">
    <property type="component" value="Unassembled WGS sequence"/>
</dbReference>
<dbReference type="AlphaFoldDB" id="A0A017SEY8"/>
<sequence length="244" mass="28660">MRWKKATAAWQPAQPGALPRVIRIPTYRAMLMDPLHQMVKGMVDHTLQWCLKHVKAQQLCHKRKHGGSQVMNFKNRDGPMQVDDRSQAVLPYTGLKRFKNFSTVKQWSGNEQDSIARQLLPVIVPLPKDGWFEPVMLFTRSVLNSWMLPTYRSHDDDTLRYMKRALYVIDKLKSVFGRFWTNKRQLDEDGRSNFPKFHVISHYTDFICHYGTLDGTNTCYAEPAHKYLVKEPYDRTNKRADFEI</sequence>
<accession>A0A017SEY8</accession>
<keyword evidence="2" id="KW-1185">Reference proteome</keyword>
<dbReference type="RefSeq" id="XP_040639231.1">
    <property type="nucleotide sequence ID" value="XM_040786874.1"/>
</dbReference>
<gene>
    <name evidence="1" type="ORF">EURHEDRAFT_522847</name>
</gene>
<dbReference type="HOGENOM" id="CLU_1137790_0_0_1"/>
<reference evidence="2" key="1">
    <citation type="journal article" date="2014" name="Nat. Commun.">
        <title>Genomic adaptations of the halophilic Dead Sea filamentous fungus Eurotium rubrum.</title>
        <authorList>
            <person name="Kis-Papo T."/>
            <person name="Weig A.R."/>
            <person name="Riley R."/>
            <person name="Persoh D."/>
            <person name="Salamov A."/>
            <person name="Sun H."/>
            <person name="Lipzen A."/>
            <person name="Wasser S.P."/>
            <person name="Rambold G."/>
            <person name="Grigoriev I.V."/>
            <person name="Nevo E."/>
        </authorList>
    </citation>
    <scope>NUCLEOTIDE SEQUENCE [LARGE SCALE GENOMIC DNA]</scope>
    <source>
        <strain evidence="2">CBS 135680</strain>
    </source>
</reference>
<evidence type="ECO:0000313" key="1">
    <source>
        <dbReference type="EMBL" id="EYE95543.1"/>
    </source>
</evidence>
<name>A0A017SEY8_ASPRC</name>
<dbReference type="GeneID" id="63701998"/>